<feature type="transmembrane region" description="Helical" evidence="1">
    <location>
        <begin position="45"/>
        <end position="65"/>
    </location>
</feature>
<feature type="transmembrane region" description="Helical" evidence="1">
    <location>
        <begin position="6"/>
        <end position="25"/>
    </location>
</feature>
<keyword evidence="1" id="KW-1133">Transmembrane helix</keyword>
<name>A0ABV8U084_9ACTN</name>
<dbReference type="EMBL" id="JBHSDK010000015">
    <property type="protein sequence ID" value="MFC4336092.1"/>
    <property type="molecule type" value="Genomic_DNA"/>
</dbReference>
<dbReference type="RefSeq" id="WP_380621576.1">
    <property type="nucleotide sequence ID" value="NZ_JBHSDK010000015.1"/>
</dbReference>
<gene>
    <name evidence="2" type="ORF">ACFPET_12845</name>
</gene>
<keyword evidence="1" id="KW-0472">Membrane</keyword>
<feature type="transmembrane region" description="Helical" evidence="1">
    <location>
        <begin position="124"/>
        <end position="145"/>
    </location>
</feature>
<proteinExistence type="predicted"/>
<keyword evidence="1" id="KW-0812">Transmembrane</keyword>
<sequence length="147" mass="15909">MHTLLVVLHVLVVVIVIGPAMLYPFTALKAFEGQKADELSQIGRWTMIFNGLTLVAALVGVFAALTADTNIFGEVWMIIASTLYVLALINGIGLLPMIMANAAKTLRNGEGQMDADRISQKKGQIMGFAAANAVFYILITVLMTWQP</sequence>
<evidence type="ECO:0008006" key="4">
    <source>
        <dbReference type="Google" id="ProtNLM"/>
    </source>
</evidence>
<accession>A0ABV8U084</accession>
<evidence type="ECO:0000313" key="3">
    <source>
        <dbReference type="Proteomes" id="UP001595823"/>
    </source>
</evidence>
<organism evidence="2 3">
    <name type="scientific">Salininema proteolyticum</name>
    <dbReference type="NCBI Taxonomy" id="1607685"/>
    <lineage>
        <taxon>Bacteria</taxon>
        <taxon>Bacillati</taxon>
        <taxon>Actinomycetota</taxon>
        <taxon>Actinomycetes</taxon>
        <taxon>Glycomycetales</taxon>
        <taxon>Glycomycetaceae</taxon>
        <taxon>Salininema</taxon>
    </lineage>
</organism>
<comment type="caution">
    <text evidence="2">The sequence shown here is derived from an EMBL/GenBank/DDBJ whole genome shotgun (WGS) entry which is preliminary data.</text>
</comment>
<keyword evidence="3" id="KW-1185">Reference proteome</keyword>
<dbReference type="Proteomes" id="UP001595823">
    <property type="component" value="Unassembled WGS sequence"/>
</dbReference>
<reference evidence="3" key="1">
    <citation type="journal article" date="2019" name="Int. J. Syst. Evol. Microbiol.">
        <title>The Global Catalogue of Microorganisms (GCM) 10K type strain sequencing project: providing services to taxonomists for standard genome sequencing and annotation.</title>
        <authorList>
            <consortium name="The Broad Institute Genomics Platform"/>
            <consortium name="The Broad Institute Genome Sequencing Center for Infectious Disease"/>
            <person name="Wu L."/>
            <person name="Ma J."/>
        </authorList>
    </citation>
    <scope>NUCLEOTIDE SEQUENCE [LARGE SCALE GENOMIC DNA]</scope>
    <source>
        <strain evidence="3">IBRC-M 10908</strain>
    </source>
</reference>
<feature type="transmembrane region" description="Helical" evidence="1">
    <location>
        <begin position="77"/>
        <end position="103"/>
    </location>
</feature>
<evidence type="ECO:0000256" key="1">
    <source>
        <dbReference type="SAM" id="Phobius"/>
    </source>
</evidence>
<evidence type="ECO:0000313" key="2">
    <source>
        <dbReference type="EMBL" id="MFC4336092.1"/>
    </source>
</evidence>
<protein>
    <recommendedName>
        <fullName evidence="4">Integral membrane protein DUF2269</fullName>
    </recommendedName>
</protein>